<keyword evidence="2" id="KW-0812">Transmembrane</keyword>
<proteinExistence type="predicted"/>
<evidence type="ECO:0000256" key="1">
    <source>
        <dbReference type="SAM" id="MobiDB-lite"/>
    </source>
</evidence>
<evidence type="ECO:0000313" key="3">
    <source>
        <dbReference type="EMBL" id="CAH0048349.1"/>
    </source>
</evidence>
<feature type="transmembrane region" description="Helical" evidence="2">
    <location>
        <begin position="187"/>
        <end position="206"/>
    </location>
</feature>
<dbReference type="EMBL" id="CABFOC020000035">
    <property type="protein sequence ID" value="CAH0048349.1"/>
    <property type="molecule type" value="Genomic_DNA"/>
</dbReference>
<keyword evidence="2" id="KW-0472">Membrane</keyword>
<keyword evidence="4" id="KW-1185">Reference proteome</keyword>
<protein>
    <submittedName>
        <fullName evidence="3">Uncharacterized protein</fullName>
    </submittedName>
</protein>
<evidence type="ECO:0000313" key="4">
    <source>
        <dbReference type="Proteomes" id="UP000775872"/>
    </source>
</evidence>
<feature type="region of interest" description="Disordered" evidence="1">
    <location>
        <begin position="1"/>
        <end position="35"/>
    </location>
</feature>
<dbReference type="PANTHER" id="PTHR42024">
    <property type="entry name" value="AMINO ACID PERMEASE_ SLC12A DOMAIN-CONTAINING PROTEIN"/>
    <property type="match status" value="1"/>
</dbReference>
<feature type="region of interest" description="Disordered" evidence="1">
    <location>
        <begin position="414"/>
        <end position="435"/>
    </location>
</feature>
<feature type="transmembrane region" description="Helical" evidence="2">
    <location>
        <begin position="261"/>
        <end position="282"/>
    </location>
</feature>
<dbReference type="PANTHER" id="PTHR42024:SF1">
    <property type="entry name" value="AMINO ACID PERMEASE_ SLC12A DOMAIN-CONTAINING PROTEIN"/>
    <property type="match status" value="1"/>
</dbReference>
<feature type="transmembrane region" description="Helical" evidence="2">
    <location>
        <begin position="347"/>
        <end position="367"/>
    </location>
</feature>
<reference evidence="3 4" key="2">
    <citation type="submission" date="2021-10" db="EMBL/GenBank/DDBJ databases">
        <authorList>
            <person name="Piombo E."/>
        </authorList>
    </citation>
    <scope>NUCLEOTIDE SEQUENCE [LARGE SCALE GENOMIC DNA]</scope>
</reference>
<feature type="compositionally biased region" description="Low complexity" evidence="1">
    <location>
        <begin position="61"/>
        <end position="73"/>
    </location>
</feature>
<keyword evidence="2" id="KW-1133">Transmembrane helix</keyword>
<dbReference type="Proteomes" id="UP000775872">
    <property type="component" value="Unassembled WGS sequence"/>
</dbReference>
<feature type="transmembrane region" description="Helical" evidence="2">
    <location>
        <begin position="155"/>
        <end position="175"/>
    </location>
</feature>
<accession>A0A9N9Z3E5</accession>
<comment type="caution">
    <text evidence="3">The sequence shown here is derived from an EMBL/GenBank/DDBJ whole genome shotgun (WGS) entry which is preliminary data.</text>
</comment>
<organism evidence="3 4">
    <name type="scientific">Clonostachys solani</name>
    <dbReference type="NCBI Taxonomy" id="160281"/>
    <lineage>
        <taxon>Eukaryota</taxon>
        <taxon>Fungi</taxon>
        <taxon>Dikarya</taxon>
        <taxon>Ascomycota</taxon>
        <taxon>Pezizomycotina</taxon>
        <taxon>Sordariomycetes</taxon>
        <taxon>Hypocreomycetidae</taxon>
        <taxon>Hypocreales</taxon>
        <taxon>Bionectriaceae</taxon>
        <taxon>Clonostachys</taxon>
    </lineage>
</organism>
<dbReference type="AlphaFoldDB" id="A0A9N9Z3E5"/>
<dbReference type="OrthoDB" id="4838853at2759"/>
<evidence type="ECO:0000256" key="2">
    <source>
        <dbReference type="SAM" id="Phobius"/>
    </source>
</evidence>
<gene>
    <name evidence="3" type="ORF">CSOL1703_00000292</name>
</gene>
<feature type="transmembrane region" description="Helical" evidence="2">
    <location>
        <begin position="373"/>
        <end position="397"/>
    </location>
</feature>
<reference evidence="4" key="1">
    <citation type="submission" date="2019-06" db="EMBL/GenBank/DDBJ databases">
        <authorList>
            <person name="Broberg M."/>
        </authorList>
    </citation>
    <scope>NUCLEOTIDE SEQUENCE [LARGE SCALE GENOMIC DNA]</scope>
</reference>
<name>A0A9N9Z3E5_9HYPO</name>
<feature type="region of interest" description="Disordered" evidence="1">
    <location>
        <begin position="59"/>
        <end position="93"/>
    </location>
</feature>
<feature type="compositionally biased region" description="Polar residues" evidence="1">
    <location>
        <begin position="10"/>
        <end position="33"/>
    </location>
</feature>
<feature type="transmembrane region" description="Helical" evidence="2">
    <location>
        <begin position="227"/>
        <end position="249"/>
    </location>
</feature>
<sequence>MPEVLHGSIKRSNSDPCLHQSDASDNTASNTTPLKKALTLTDNHVSEAPLPAPRRLSFALGRRGSNNPSSSGNVASTSPGAAKRKGSIQVDEAPPRKSLSYALRPEAEAYYDSRAATRQEFKRRGKTLEEYYDDNPELLPQLPFTWHHGNRRWRLWFFAFIVFVDASAVPIALYYGMKYAGNVQEYIIFIIITTIWGGPTYLEFGIRTLRLMKKERFYRPLGTTNRWCADMLTWASALTITVVTTLFIVGSAPHDPWLRVVAMAAPSILWCYGGVLLAITLLHRFNIPAPFRISSTAKGGKVLPGVYYFIEDTLAVNGACGAPFREALAARYRASPRFREMLYEQSLFWSIPTLIFATILTVIAVIPQVPENWSYGVCWVAPFGFTFVWGLITITWCKARMVRERLEWEAGEFPRKIPSPGSEKSAPTQNCDPVA</sequence>
<feature type="compositionally biased region" description="Polar residues" evidence="1">
    <location>
        <begin position="425"/>
        <end position="435"/>
    </location>
</feature>